<sequence>MADGFKRQNQTIERLEKEKEKMAQHIHLLQERMIILHFVITQTQPLQIEEHPKEQKSSPSQFKMNKKGVHSPKNVEKATVSARGTTSPVQTVAGKNLPIPLMADTLPKKVISENPNPKPKTAKTEDSGSNEYNRSQEQFAQDPNEDDDLRMSFDSIALHNLDT</sequence>
<keyword evidence="1" id="KW-0175">Coiled coil</keyword>
<keyword evidence="4" id="KW-1185">Reference proteome</keyword>
<reference evidence="3 4" key="1">
    <citation type="submission" date="2020-09" db="EMBL/GenBank/DDBJ databases">
        <title>De no assembly of potato wild relative species, Solanum commersonii.</title>
        <authorList>
            <person name="Cho K."/>
        </authorList>
    </citation>
    <scope>NUCLEOTIDE SEQUENCE [LARGE SCALE GENOMIC DNA]</scope>
    <source>
        <strain evidence="3">LZ3.2</strain>
        <tissue evidence="3">Leaf</tissue>
    </source>
</reference>
<proteinExistence type="predicted"/>
<evidence type="ECO:0000256" key="1">
    <source>
        <dbReference type="SAM" id="Coils"/>
    </source>
</evidence>
<feature type="region of interest" description="Disordered" evidence="2">
    <location>
        <begin position="49"/>
        <end position="163"/>
    </location>
</feature>
<protein>
    <submittedName>
        <fullName evidence="3">Uncharacterized protein</fullName>
    </submittedName>
</protein>
<accession>A0A9J6A7X8</accession>
<dbReference type="Proteomes" id="UP000824120">
    <property type="component" value="Chromosome 2"/>
</dbReference>
<dbReference type="AlphaFoldDB" id="A0A9J6A7X8"/>
<feature type="coiled-coil region" evidence="1">
    <location>
        <begin position="5"/>
        <end position="32"/>
    </location>
</feature>
<feature type="compositionally biased region" description="Polar residues" evidence="2">
    <location>
        <begin position="127"/>
        <end position="141"/>
    </location>
</feature>
<name>A0A9J6A7X8_SOLCO</name>
<evidence type="ECO:0000313" key="3">
    <source>
        <dbReference type="EMBL" id="KAG5620504.1"/>
    </source>
</evidence>
<dbReference type="EMBL" id="JACXVP010000002">
    <property type="protein sequence ID" value="KAG5620504.1"/>
    <property type="molecule type" value="Genomic_DNA"/>
</dbReference>
<evidence type="ECO:0000256" key="2">
    <source>
        <dbReference type="SAM" id="MobiDB-lite"/>
    </source>
</evidence>
<gene>
    <name evidence="3" type="ORF">H5410_005722</name>
</gene>
<comment type="caution">
    <text evidence="3">The sequence shown here is derived from an EMBL/GenBank/DDBJ whole genome shotgun (WGS) entry which is preliminary data.</text>
</comment>
<evidence type="ECO:0000313" key="4">
    <source>
        <dbReference type="Proteomes" id="UP000824120"/>
    </source>
</evidence>
<organism evidence="3 4">
    <name type="scientific">Solanum commersonii</name>
    <name type="common">Commerson's wild potato</name>
    <name type="synonym">Commerson's nightshade</name>
    <dbReference type="NCBI Taxonomy" id="4109"/>
    <lineage>
        <taxon>Eukaryota</taxon>
        <taxon>Viridiplantae</taxon>
        <taxon>Streptophyta</taxon>
        <taxon>Embryophyta</taxon>
        <taxon>Tracheophyta</taxon>
        <taxon>Spermatophyta</taxon>
        <taxon>Magnoliopsida</taxon>
        <taxon>eudicotyledons</taxon>
        <taxon>Gunneridae</taxon>
        <taxon>Pentapetalae</taxon>
        <taxon>asterids</taxon>
        <taxon>lamiids</taxon>
        <taxon>Solanales</taxon>
        <taxon>Solanaceae</taxon>
        <taxon>Solanoideae</taxon>
        <taxon>Solaneae</taxon>
        <taxon>Solanum</taxon>
    </lineage>
</organism>